<evidence type="ECO:0000313" key="5">
    <source>
        <dbReference type="Proteomes" id="UP000749559"/>
    </source>
</evidence>
<dbReference type="InterPro" id="IPR008160">
    <property type="entry name" value="Collagen"/>
</dbReference>
<dbReference type="EMBL" id="CAIIXF020000008">
    <property type="protein sequence ID" value="CAH1791628.1"/>
    <property type="molecule type" value="Genomic_DNA"/>
</dbReference>
<keyword evidence="1" id="KW-0175">Coiled coil</keyword>
<evidence type="ECO:0000256" key="2">
    <source>
        <dbReference type="SAM" id="MobiDB-lite"/>
    </source>
</evidence>
<sequence>METIELQLFIVCTITCLSGVDTQRSNKRTDELFKRIEELENSMKTFESKCKAFKCIGEKGETGPQGPKGVQGPQGPPGKPGKQGTRGLKGPMGPSGPRGPKGEPGDRGPAGPSGRNGGLPRIRVNDDANAVEREEPGCQWSPWDPWVYMPCSKPCGKGIQQGTRTRVPLTPGTCSGLFFDTGTRVCNSILCCNWAPWGPWTPFSPCKMNKNKCDGVKTRTRRRLRNYSTIGDTKICSGESSGRETVKCGPPC</sequence>
<dbReference type="OrthoDB" id="6090399at2759"/>
<comment type="caution">
    <text evidence="4">The sequence shown here is derived from an EMBL/GenBank/DDBJ whole genome shotgun (WGS) entry which is preliminary data.</text>
</comment>
<accession>A0A8J1XXF8</accession>
<dbReference type="Proteomes" id="UP000749559">
    <property type="component" value="Unassembled WGS sequence"/>
</dbReference>
<organism evidence="4 5">
    <name type="scientific">Owenia fusiformis</name>
    <name type="common">Polychaete worm</name>
    <dbReference type="NCBI Taxonomy" id="6347"/>
    <lineage>
        <taxon>Eukaryota</taxon>
        <taxon>Metazoa</taxon>
        <taxon>Spiralia</taxon>
        <taxon>Lophotrochozoa</taxon>
        <taxon>Annelida</taxon>
        <taxon>Polychaeta</taxon>
        <taxon>Sedentaria</taxon>
        <taxon>Canalipalpata</taxon>
        <taxon>Sabellida</taxon>
        <taxon>Oweniida</taxon>
        <taxon>Oweniidae</taxon>
        <taxon>Owenia</taxon>
    </lineage>
</organism>
<dbReference type="PANTHER" id="PTHR24637">
    <property type="entry name" value="COLLAGEN"/>
    <property type="match status" value="1"/>
</dbReference>
<feature type="chain" id="PRO_5044323214" evidence="3">
    <location>
        <begin position="23"/>
        <end position="252"/>
    </location>
</feature>
<dbReference type="SMART" id="SM00209">
    <property type="entry name" value="TSP1"/>
    <property type="match status" value="2"/>
</dbReference>
<dbReference type="Gene3D" id="2.20.100.10">
    <property type="entry name" value="Thrombospondin type-1 (TSP1) repeat"/>
    <property type="match status" value="1"/>
</dbReference>
<evidence type="ECO:0000256" key="1">
    <source>
        <dbReference type="SAM" id="Coils"/>
    </source>
</evidence>
<dbReference type="Pfam" id="PF01391">
    <property type="entry name" value="Collagen"/>
    <property type="match status" value="1"/>
</dbReference>
<feature type="compositionally biased region" description="Low complexity" evidence="2">
    <location>
        <begin position="64"/>
        <end position="73"/>
    </location>
</feature>
<dbReference type="PROSITE" id="PS50092">
    <property type="entry name" value="TSP1"/>
    <property type="match status" value="1"/>
</dbReference>
<keyword evidence="3" id="KW-0732">Signal</keyword>
<dbReference type="InterPro" id="IPR036383">
    <property type="entry name" value="TSP1_rpt_sf"/>
</dbReference>
<evidence type="ECO:0000256" key="3">
    <source>
        <dbReference type="SAM" id="SignalP"/>
    </source>
</evidence>
<feature type="signal peptide" evidence="3">
    <location>
        <begin position="1"/>
        <end position="22"/>
    </location>
</feature>
<feature type="coiled-coil region" evidence="1">
    <location>
        <begin position="29"/>
        <end position="56"/>
    </location>
</feature>
<reference evidence="4" key="1">
    <citation type="submission" date="2022-03" db="EMBL/GenBank/DDBJ databases">
        <authorList>
            <person name="Martin C."/>
        </authorList>
    </citation>
    <scope>NUCLEOTIDE SEQUENCE</scope>
</reference>
<protein>
    <submittedName>
        <fullName evidence="4">Uncharacterized protein</fullName>
    </submittedName>
</protein>
<keyword evidence="5" id="KW-1185">Reference proteome</keyword>
<dbReference type="Gene3D" id="1.20.5.320">
    <property type="entry name" value="6-Phosphogluconate Dehydrogenase, domain 3"/>
    <property type="match status" value="1"/>
</dbReference>
<dbReference type="AlphaFoldDB" id="A0A8J1XXF8"/>
<gene>
    <name evidence="4" type="ORF">OFUS_LOCUS16688</name>
</gene>
<dbReference type="PANTHER" id="PTHR24637:SF423">
    <property type="entry name" value="NEMATODE CUTICLE COLLAGEN N-TERMINAL DOMAIN-CONTAINING PROTEIN"/>
    <property type="match status" value="1"/>
</dbReference>
<proteinExistence type="predicted"/>
<evidence type="ECO:0000313" key="4">
    <source>
        <dbReference type="EMBL" id="CAH1791628.1"/>
    </source>
</evidence>
<name>A0A8J1XXF8_OWEFU</name>
<dbReference type="InterPro" id="IPR000884">
    <property type="entry name" value="TSP1_rpt"/>
</dbReference>
<feature type="region of interest" description="Disordered" evidence="2">
    <location>
        <begin position="60"/>
        <end position="122"/>
    </location>
</feature>